<keyword evidence="2" id="KW-1185">Reference proteome</keyword>
<accession>A0A840ICJ8</accession>
<keyword evidence="1" id="KW-0808">Transferase</keyword>
<protein>
    <submittedName>
        <fullName evidence="1">GNAT superfamily N-acetyltransferase</fullName>
    </submittedName>
</protein>
<dbReference type="Proteomes" id="UP000585272">
    <property type="component" value="Unassembled WGS sequence"/>
</dbReference>
<gene>
    <name evidence="1" type="ORF">BDZ31_001243</name>
</gene>
<evidence type="ECO:0000313" key="2">
    <source>
        <dbReference type="Proteomes" id="UP000585272"/>
    </source>
</evidence>
<organism evidence="1 2">
    <name type="scientific">Conexibacter arvalis</name>
    <dbReference type="NCBI Taxonomy" id="912552"/>
    <lineage>
        <taxon>Bacteria</taxon>
        <taxon>Bacillati</taxon>
        <taxon>Actinomycetota</taxon>
        <taxon>Thermoleophilia</taxon>
        <taxon>Solirubrobacterales</taxon>
        <taxon>Conexibacteraceae</taxon>
        <taxon>Conexibacter</taxon>
    </lineage>
</organism>
<proteinExistence type="predicted"/>
<dbReference type="InterPro" id="IPR016181">
    <property type="entry name" value="Acyl_CoA_acyltransferase"/>
</dbReference>
<dbReference type="Gene3D" id="3.40.630.30">
    <property type="match status" value="1"/>
</dbReference>
<dbReference type="EMBL" id="JACHNU010000001">
    <property type="protein sequence ID" value="MBB4661670.1"/>
    <property type="molecule type" value="Genomic_DNA"/>
</dbReference>
<dbReference type="AlphaFoldDB" id="A0A840ICJ8"/>
<dbReference type="SUPFAM" id="SSF55729">
    <property type="entry name" value="Acyl-CoA N-acyltransferases (Nat)"/>
    <property type="match status" value="1"/>
</dbReference>
<dbReference type="GO" id="GO:0016740">
    <property type="term" value="F:transferase activity"/>
    <property type="evidence" value="ECO:0007669"/>
    <property type="project" value="UniProtKB-KW"/>
</dbReference>
<reference evidence="1 2" key="1">
    <citation type="submission" date="2020-08" db="EMBL/GenBank/DDBJ databases">
        <title>Genomic Encyclopedia of Archaeal and Bacterial Type Strains, Phase II (KMG-II): from individual species to whole genera.</title>
        <authorList>
            <person name="Goeker M."/>
        </authorList>
    </citation>
    <scope>NUCLEOTIDE SEQUENCE [LARGE SCALE GENOMIC DNA]</scope>
    <source>
        <strain evidence="1 2">DSM 23288</strain>
    </source>
</reference>
<comment type="caution">
    <text evidence="1">The sequence shown here is derived from an EMBL/GenBank/DDBJ whole genome shotgun (WGS) entry which is preliminary data.</text>
</comment>
<sequence>MTPIRPLERDDLPAVARLYELVIRSGTEQPPAGLAGYFEQTVLDQPFADPELPSLVYDDPRLGVVGFIASYPRRFALGERTVRLACSGQLVAHPEVRSRGVGALLMRAYMNGPQALTLTDGATDEVRAMWERLGGVTNAIASLSWTRVIGPAGYAAGIARKRRGRDGNPAGQAPAAGVWSAVDELVGRPLRPAAPAARSQPLSADALLELLERLKRSFPLRPAYDAAALTWLFRQMERVTARGELVRRLVRAADDRPLGWYVAYVPAGGVAQALQVVAGRGDVGPVLDALVHDAGARGAVAVSGRVDPWLYPELVERRCIFRRAAWALLHSGDDELLAAVGFGRGLLTRMDGEWWMGPHVLDAGALEQAAAG</sequence>
<evidence type="ECO:0000313" key="1">
    <source>
        <dbReference type="EMBL" id="MBB4661670.1"/>
    </source>
</evidence>
<dbReference type="RefSeq" id="WP_183340021.1">
    <property type="nucleotide sequence ID" value="NZ_JACHNU010000001.1"/>
</dbReference>
<name>A0A840ICJ8_9ACTN</name>